<dbReference type="SUPFAM" id="SSF56219">
    <property type="entry name" value="DNase I-like"/>
    <property type="match status" value="1"/>
</dbReference>
<proteinExistence type="predicted"/>
<keyword evidence="3" id="KW-1185">Reference proteome</keyword>
<evidence type="ECO:0000313" key="2">
    <source>
        <dbReference type="EMBL" id="KAK2176469.1"/>
    </source>
</evidence>
<evidence type="ECO:0000256" key="1">
    <source>
        <dbReference type="SAM" id="MobiDB-lite"/>
    </source>
</evidence>
<dbReference type="InterPro" id="IPR036691">
    <property type="entry name" value="Endo/exonu/phosph_ase_sf"/>
</dbReference>
<gene>
    <name evidence="2" type="ORF">NP493_662g01129</name>
</gene>
<feature type="region of interest" description="Disordered" evidence="1">
    <location>
        <begin position="26"/>
        <end position="63"/>
    </location>
</feature>
<organism evidence="2 3">
    <name type="scientific">Ridgeia piscesae</name>
    <name type="common">Tubeworm</name>
    <dbReference type="NCBI Taxonomy" id="27915"/>
    <lineage>
        <taxon>Eukaryota</taxon>
        <taxon>Metazoa</taxon>
        <taxon>Spiralia</taxon>
        <taxon>Lophotrochozoa</taxon>
        <taxon>Annelida</taxon>
        <taxon>Polychaeta</taxon>
        <taxon>Sedentaria</taxon>
        <taxon>Canalipalpata</taxon>
        <taxon>Sabellida</taxon>
        <taxon>Siboglinidae</taxon>
        <taxon>Ridgeia</taxon>
    </lineage>
</organism>
<dbReference type="EMBL" id="JAODUO010000661">
    <property type="protein sequence ID" value="KAK2176469.1"/>
    <property type="molecule type" value="Genomic_DNA"/>
</dbReference>
<name>A0AAD9NR67_RIDPI</name>
<dbReference type="AlphaFoldDB" id="A0AAD9NR67"/>
<protein>
    <submittedName>
        <fullName evidence="2">Uncharacterized protein</fullName>
    </submittedName>
</protein>
<accession>A0AAD9NR67</accession>
<sequence length="112" mass="12985">MMRKMHIIQKAWHSCCHMRHRMLSLTGKQQDQGSFMPRSKQRKKTSSSTSFSAMHPQTTRMRKQEDFYNKLQTLCDKLKVKDMTILMGDLNAKIGSDNSGYEEVMGRQGLGK</sequence>
<dbReference type="Proteomes" id="UP001209878">
    <property type="component" value="Unassembled WGS sequence"/>
</dbReference>
<evidence type="ECO:0000313" key="3">
    <source>
        <dbReference type="Proteomes" id="UP001209878"/>
    </source>
</evidence>
<comment type="caution">
    <text evidence="2">The sequence shown here is derived from an EMBL/GenBank/DDBJ whole genome shotgun (WGS) entry which is preliminary data.</text>
</comment>
<reference evidence="2" key="1">
    <citation type="journal article" date="2023" name="Mol. Biol. Evol.">
        <title>Third-Generation Sequencing Reveals the Adaptive Role of the Epigenome in Three Deep-Sea Polychaetes.</title>
        <authorList>
            <person name="Perez M."/>
            <person name="Aroh O."/>
            <person name="Sun Y."/>
            <person name="Lan Y."/>
            <person name="Juniper S.K."/>
            <person name="Young C.R."/>
            <person name="Angers B."/>
            <person name="Qian P.Y."/>
        </authorList>
    </citation>
    <scope>NUCLEOTIDE SEQUENCE</scope>
    <source>
        <strain evidence="2">R07B-5</strain>
    </source>
</reference>